<dbReference type="EMBL" id="FJOG01000001">
    <property type="protein sequence ID" value="CZR50840.1"/>
    <property type="molecule type" value="Genomic_DNA"/>
</dbReference>
<feature type="region of interest" description="Disordered" evidence="1">
    <location>
        <begin position="1"/>
        <end position="56"/>
    </location>
</feature>
<dbReference type="OrthoDB" id="1470350at2759"/>
<protein>
    <submittedName>
        <fullName evidence="2">Uncharacterized protein</fullName>
    </submittedName>
</protein>
<sequence length="298" mass="33279">MRMSAARSPSTKGNWYNGARFPPGQDNIISQQDEEKHTKRRAQMAEGYAGKTNPTLEPTISMHVQNFIDLLRRNYISSDKEFKPIDMGRKASFLTMDVITDVAFGQPFGNLVNDKDIIANNSHAVKDTDVRQDMLSSFIKDGLDENDVMYESVLQIIAGADTTATAIRSIFLHIMTNPHAYRALQQEIDTAVKDGRVTGEGVIKEPEARELPYLQAVIQEGIRVWPPVTGGLQKLSPPNGDRFTLSSREEVHIPGGVNVGWSSWAMMRDKSTFGVDAEVLRPERWLEGEGTTEGKRGW</sequence>
<accession>A0A1L7WDH8</accession>
<organism evidence="2 3">
    <name type="scientific">Phialocephala subalpina</name>
    <dbReference type="NCBI Taxonomy" id="576137"/>
    <lineage>
        <taxon>Eukaryota</taxon>
        <taxon>Fungi</taxon>
        <taxon>Dikarya</taxon>
        <taxon>Ascomycota</taxon>
        <taxon>Pezizomycotina</taxon>
        <taxon>Leotiomycetes</taxon>
        <taxon>Helotiales</taxon>
        <taxon>Mollisiaceae</taxon>
        <taxon>Phialocephala</taxon>
        <taxon>Phialocephala fortinii species complex</taxon>
    </lineage>
</organism>
<evidence type="ECO:0000256" key="1">
    <source>
        <dbReference type="SAM" id="MobiDB-lite"/>
    </source>
</evidence>
<name>A0A1L7WDH8_9HELO</name>
<dbReference type="Gene3D" id="1.10.630.10">
    <property type="entry name" value="Cytochrome P450"/>
    <property type="match status" value="2"/>
</dbReference>
<dbReference type="Pfam" id="PF00067">
    <property type="entry name" value="p450"/>
    <property type="match status" value="1"/>
</dbReference>
<dbReference type="PANTHER" id="PTHR24305">
    <property type="entry name" value="CYTOCHROME P450"/>
    <property type="match status" value="1"/>
</dbReference>
<dbReference type="InterPro" id="IPR036396">
    <property type="entry name" value="Cyt_P450_sf"/>
</dbReference>
<dbReference type="STRING" id="576137.A0A1L7WDH8"/>
<dbReference type="GO" id="GO:0004497">
    <property type="term" value="F:monooxygenase activity"/>
    <property type="evidence" value="ECO:0007669"/>
    <property type="project" value="InterPro"/>
</dbReference>
<dbReference type="GO" id="GO:0016705">
    <property type="term" value="F:oxidoreductase activity, acting on paired donors, with incorporation or reduction of molecular oxygen"/>
    <property type="evidence" value="ECO:0007669"/>
    <property type="project" value="InterPro"/>
</dbReference>
<dbReference type="GO" id="GO:0020037">
    <property type="term" value="F:heme binding"/>
    <property type="evidence" value="ECO:0007669"/>
    <property type="project" value="InterPro"/>
</dbReference>
<dbReference type="AlphaFoldDB" id="A0A1L7WDH8"/>
<dbReference type="InterPro" id="IPR050121">
    <property type="entry name" value="Cytochrome_P450_monoxygenase"/>
</dbReference>
<gene>
    <name evidence="2" type="ORF">PAC_00714</name>
</gene>
<evidence type="ECO:0000313" key="2">
    <source>
        <dbReference type="EMBL" id="CZR50840.1"/>
    </source>
</evidence>
<evidence type="ECO:0000313" key="3">
    <source>
        <dbReference type="Proteomes" id="UP000184330"/>
    </source>
</evidence>
<proteinExistence type="predicted"/>
<dbReference type="InterPro" id="IPR001128">
    <property type="entry name" value="Cyt_P450"/>
</dbReference>
<dbReference type="SUPFAM" id="SSF48264">
    <property type="entry name" value="Cytochrome P450"/>
    <property type="match status" value="1"/>
</dbReference>
<dbReference type="PANTHER" id="PTHR24305:SF168">
    <property type="entry name" value="P450, PUTATIVE (EUROFUNG)-RELATED"/>
    <property type="match status" value="1"/>
</dbReference>
<reference evidence="2 3" key="1">
    <citation type="submission" date="2016-03" db="EMBL/GenBank/DDBJ databases">
        <authorList>
            <person name="Ploux O."/>
        </authorList>
    </citation>
    <scope>NUCLEOTIDE SEQUENCE [LARGE SCALE GENOMIC DNA]</scope>
    <source>
        <strain evidence="2 3">UAMH 11012</strain>
    </source>
</reference>
<keyword evidence="3" id="KW-1185">Reference proteome</keyword>
<dbReference type="Proteomes" id="UP000184330">
    <property type="component" value="Unassembled WGS sequence"/>
</dbReference>
<dbReference type="GO" id="GO:0005506">
    <property type="term" value="F:iron ion binding"/>
    <property type="evidence" value="ECO:0007669"/>
    <property type="project" value="InterPro"/>
</dbReference>